<dbReference type="STRING" id="1314674.A0A0D7BUD2"/>
<keyword evidence="3" id="KW-1185">Reference proteome</keyword>
<dbReference type="PANTHER" id="PTHR40124">
    <property type="match status" value="1"/>
</dbReference>
<gene>
    <name evidence="2" type="ORF">CYLTODRAFT_416505</name>
</gene>
<dbReference type="AlphaFoldDB" id="A0A0D7BUD2"/>
<name>A0A0D7BUD2_9AGAR</name>
<dbReference type="EMBL" id="KN880433">
    <property type="protein sequence ID" value="KIY73850.1"/>
    <property type="molecule type" value="Genomic_DNA"/>
</dbReference>
<evidence type="ECO:0000313" key="3">
    <source>
        <dbReference type="Proteomes" id="UP000054007"/>
    </source>
</evidence>
<dbReference type="PANTHER" id="PTHR40124:SF1">
    <property type="entry name" value="DISAGGREGATASE RELATED REPEAT PROTEIN"/>
    <property type="match status" value="1"/>
</dbReference>
<accession>A0A0D7BUD2</accession>
<dbReference type="GO" id="GO:0016829">
    <property type="term" value="F:lyase activity"/>
    <property type="evidence" value="ECO:0007669"/>
    <property type="project" value="UniProtKB-KW"/>
</dbReference>
<dbReference type="Gene3D" id="2.60.120.200">
    <property type="match status" value="1"/>
</dbReference>
<evidence type="ECO:0000259" key="1">
    <source>
        <dbReference type="Pfam" id="PF21294"/>
    </source>
</evidence>
<keyword evidence="2" id="KW-0456">Lyase</keyword>
<reference evidence="2 3" key="1">
    <citation type="journal article" date="2015" name="Fungal Genet. Biol.">
        <title>Evolution of novel wood decay mechanisms in Agaricales revealed by the genome sequences of Fistulina hepatica and Cylindrobasidium torrendii.</title>
        <authorList>
            <person name="Floudas D."/>
            <person name="Held B.W."/>
            <person name="Riley R."/>
            <person name="Nagy L.G."/>
            <person name="Koehler G."/>
            <person name="Ransdell A.S."/>
            <person name="Younus H."/>
            <person name="Chow J."/>
            <person name="Chiniquy J."/>
            <person name="Lipzen A."/>
            <person name="Tritt A."/>
            <person name="Sun H."/>
            <person name="Haridas S."/>
            <person name="LaButti K."/>
            <person name="Ohm R.A."/>
            <person name="Kues U."/>
            <person name="Blanchette R.A."/>
            <person name="Grigoriev I.V."/>
            <person name="Minto R.E."/>
            <person name="Hibbett D.S."/>
        </authorList>
    </citation>
    <scope>NUCLEOTIDE SEQUENCE [LARGE SCALE GENOMIC DNA]</scope>
    <source>
        <strain evidence="2 3">FP15055 ss-10</strain>
    </source>
</reference>
<dbReference type="OrthoDB" id="3337916at2759"/>
<sequence length="264" mass="28183">MYPHKPLSSYYASPLDENSLASLNPTMIKQNPGITFGQSPDGESALVATYPQGSYTLNHGNGGFSFYLIPGADIVDLSNAREVTFTYSVFFEEGFDWNLGGKLPGLFGGDAVDSAASCSGGRQDGRSNCFSVRLMFRSGGAGELYVYLPPGQSQDYCGQPGNVCNAAYGDSLGRGAFSFTAGSWNTVTMRVRTNTVGQQDGEVELWVDGRSVLEQKGLVMITADNQKTLGMMMQTFFGGGSAKYASPKDQKAYFSGIAIAVTEV</sequence>
<organism evidence="2 3">
    <name type="scientific">Cylindrobasidium torrendii FP15055 ss-10</name>
    <dbReference type="NCBI Taxonomy" id="1314674"/>
    <lineage>
        <taxon>Eukaryota</taxon>
        <taxon>Fungi</taxon>
        <taxon>Dikarya</taxon>
        <taxon>Basidiomycota</taxon>
        <taxon>Agaricomycotina</taxon>
        <taxon>Agaricomycetes</taxon>
        <taxon>Agaricomycetidae</taxon>
        <taxon>Agaricales</taxon>
        <taxon>Marasmiineae</taxon>
        <taxon>Physalacriaceae</taxon>
        <taxon>Cylindrobasidium</taxon>
    </lineage>
</organism>
<dbReference type="InterPro" id="IPR048958">
    <property type="entry name" value="Polysacc_lyase_14"/>
</dbReference>
<dbReference type="Proteomes" id="UP000054007">
    <property type="component" value="Unassembled WGS sequence"/>
</dbReference>
<dbReference type="Pfam" id="PF21294">
    <property type="entry name" value="Polysacc_lyase_14"/>
    <property type="match status" value="1"/>
</dbReference>
<evidence type="ECO:0000313" key="2">
    <source>
        <dbReference type="EMBL" id="KIY73850.1"/>
    </source>
</evidence>
<protein>
    <submittedName>
        <fullName evidence="2">Polysaccharide lyase family 14 protein</fullName>
    </submittedName>
</protein>
<feature type="domain" description="Polysaccharide lyase 14" evidence="1">
    <location>
        <begin position="41"/>
        <end position="256"/>
    </location>
</feature>
<proteinExistence type="predicted"/>